<accession>A0A1Z4KKD1</accession>
<protein>
    <submittedName>
        <fullName evidence="2">Ribonuclease D</fullName>
    </submittedName>
</protein>
<dbReference type="InterPro" id="IPR012337">
    <property type="entry name" value="RNaseH-like_sf"/>
</dbReference>
<dbReference type="AlphaFoldDB" id="A0A1Z4KKD1"/>
<dbReference type="SUPFAM" id="SSF53098">
    <property type="entry name" value="Ribonuclease H-like"/>
    <property type="match status" value="1"/>
</dbReference>
<dbReference type="PANTHER" id="PTHR47649">
    <property type="entry name" value="RIBONUCLEASE D"/>
    <property type="match status" value="1"/>
</dbReference>
<feature type="domain" description="3'-5' exonuclease" evidence="1">
    <location>
        <begin position="5"/>
        <end position="177"/>
    </location>
</feature>
<dbReference type="CDD" id="cd06142">
    <property type="entry name" value="RNaseD_exo"/>
    <property type="match status" value="1"/>
</dbReference>
<evidence type="ECO:0000313" key="2">
    <source>
        <dbReference type="EMBL" id="BAY69417.1"/>
    </source>
</evidence>
<dbReference type="SMR" id="A0A1Z4KKD1"/>
<dbReference type="Gene3D" id="3.30.420.10">
    <property type="entry name" value="Ribonuclease H-like superfamily/Ribonuclease H"/>
    <property type="match status" value="1"/>
</dbReference>
<dbReference type="EMBL" id="AP018216">
    <property type="protein sequence ID" value="BAY69417.1"/>
    <property type="molecule type" value="Genomic_DNA"/>
</dbReference>
<evidence type="ECO:0000313" key="3">
    <source>
        <dbReference type="Proteomes" id="UP000217507"/>
    </source>
</evidence>
<sequence length="209" mass="23598">MTLQDFQVGDRDLSDATVAQYLQSEAIAVDTETMGLLPQRDRLCLIQLCNPEGKVTAIRIAQGQTAAPNLKKLLEATNVLKVFHFARFDVATLLHHLDIHVQPIFCTKIASKLARTYTNRHGLKDLVHELEQVELDKSAQGSDWGNAANLTEAQLSYAANDVRYLLSAQQKLVAMLKREERWELAQQCFQVLPTIVSLDLLQFKDLFEH</sequence>
<dbReference type="GO" id="GO:0006139">
    <property type="term" value="P:nucleobase-containing compound metabolic process"/>
    <property type="evidence" value="ECO:0007669"/>
    <property type="project" value="InterPro"/>
</dbReference>
<organism evidence="2 3">
    <name type="scientific">Trichormus variabilis NIES-23</name>
    <dbReference type="NCBI Taxonomy" id="1973479"/>
    <lineage>
        <taxon>Bacteria</taxon>
        <taxon>Bacillati</taxon>
        <taxon>Cyanobacteriota</taxon>
        <taxon>Cyanophyceae</taxon>
        <taxon>Nostocales</taxon>
        <taxon>Nostocaceae</taxon>
        <taxon>Trichormus</taxon>
    </lineage>
</organism>
<dbReference type="GO" id="GO:0003676">
    <property type="term" value="F:nucleic acid binding"/>
    <property type="evidence" value="ECO:0007669"/>
    <property type="project" value="InterPro"/>
</dbReference>
<dbReference type="SMART" id="SM00474">
    <property type="entry name" value="35EXOc"/>
    <property type="match status" value="1"/>
</dbReference>
<name>A0A1Z4KKD1_ANAVA</name>
<dbReference type="PANTHER" id="PTHR47649:SF1">
    <property type="entry name" value="RIBONUCLEASE D"/>
    <property type="match status" value="1"/>
</dbReference>
<evidence type="ECO:0000259" key="1">
    <source>
        <dbReference type="SMART" id="SM00474"/>
    </source>
</evidence>
<dbReference type="InterPro" id="IPR036397">
    <property type="entry name" value="RNaseH_sf"/>
</dbReference>
<dbReference type="Pfam" id="PF01612">
    <property type="entry name" value="DNA_pol_A_exo1"/>
    <property type="match status" value="1"/>
</dbReference>
<dbReference type="InterPro" id="IPR002562">
    <property type="entry name" value="3'-5'_exonuclease_dom"/>
</dbReference>
<reference evidence="2 3" key="1">
    <citation type="submission" date="2017-06" db="EMBL/GenBank/DDBJ databases">
        <title>Genome sequencing of cyanobaciteial culture collection at National Institute for Environmental Studies (NIES).</title>
        <authorList>
            <person name="Hirose Y."/>
            <person name="Shimura Y."/>
            <person name="Fujisawa T."/>
            <person name="Nakamura Y."/>
            <person name="Kawachi M."/>
        </authorList>
    </citation>
    <scope>NUCLEOTIDE SEQUENCE [LARGE SCALE GENOMIC DNA]</scope>
    <source>
        <strain evidence="2 3">NIES-23</strain>
    </source>
</reference>
<dbReference type="InterPro" id="IPR051086">
    <property type="entry name" value="RNase_D-like"/>
</dbReference>
<gene>
    <name evidence="2" type="ORF">NIES23_22110</name>
</gene>
<dbReference type="Proteomes" id="UP000217507">
    <property type="component" value="Chromosome"/>
</dbReference>
<proteinExistence type="predicted"/>
<dbReference type="GO" id="GO:0008408">
    <property type="term" value="F:3'-5' exonuclease activity"/>
    <property type="evidence" value="ECO:0007669"/>
    <property type="project" value="InterPro"/>
</dbReference>